<reference evidence="2" key="1">
    <citation type="submission" date="2020-05" db="EMBL/GenBank/DDBJ databases">
        <authorList>
            <person name="Chiriac C."/>
            <person name="Salcher M."/>
            <person name="Ghai R."/>
            <person name="Kavagutti S V."/>
        </authorList>
    </citation>
    <scope>NUCLEOTIDE SEQUENCE</scope>
</reference>
<dbReference type="AlphaFoldDB" id="A0A6J7H141"/>
<protein>
    <submittedName>
        <fullName evidence="2">Unannotated protein</fullName>
    </submittedName>
</protein>
<feature type="transmembrane region" description="Helical" evidence="1">
    <location>
        <begin position="129"/>
        <end position="150"/>
    </location>
</feature>
<keyword evidence="1" id="KW-1133">Transmembrane helix</keyword>
<accession>A0A6J7H141</accession>
<keyword evidence="1" id="KW-0812">Transmembrane</keyword>
<gene>
    <name evidence="2" type="ORF">UFOPK3564_01480</name>
</gene>
<dbReference type="EMBL" id="CAFBMK010000074">
    <property type="protein sequence ID" value="CAB4914561.1"/>
    <property type="molecule type" value="Genomic_DNA"/>
</dbReference>
<name>A0A6J7H141_9ZZZZ</name>
<feature type="transmembrane region" description="Helical" evidence="1">
    <location>
        <begin position="30"/>
        <end position="49"/>
    </location>
</feature>
<organism evidence="2">
    <name type="scientific">freshwater metagenome</name>
    <dbReference type="NCBI Taxonomy" id="449393"/>
    <lineage>
        <taxon>unclassified sequences</taxon>
        <taxon>metagenomes</taxon>
        <taxon>ecological metagenomes</taxon>
    </lineage>
</organism>
<evidence type="ECO:0000256" key="1">
    <source>
        <dbReference type="SAM" id="Phobius"/>
    </source>
</evidence>
<evidence type="ECO:0000313" key="2">
    <source>
        <dbReference type="EMBL" id="CAB4914561.1"/>
    </source>
</evidence>
<keyword evidence="1" id="KW-0472">Membrane</keyword>
<proteinExistence type="predicted"/>
<feature type="transmembrane region" description="Helical" evidence="1">
    <location>
        <begin position="101"/>
        <end position="123"/>
    </location>
</feature>
<sequence length="159" mass="16475">MSIQERSGISRATYDRYPAADRVRTPLGRVVAIAALVVASAVVVAGFAVGGTTGIAMAVAGLLAWVPAMGAVNVVAGGVTAMRGSELDERERDRRDRAFALSHRGLGVLLLVAVIVASAVLPADLDRDHVVAGLFAVFFVQLVAPAVLLATTSRLTEPD</sequence>
<feature type="transmembrane region" description="Helical" evidence="1">
    <location>
        <begin position="55"/>
        <end position="80"/>
    </location>
</feature>